<accession>A0A7I4YWL4</accession>
<dbReference type="AlphaFoldDB" id="A0A7I4YWL4"/>
<name>A0A7I4YWL4_HAECO</name>
<dbReference type="WBParaSite" id="HCON_00150920-00001">
    <property type="protein sequence ID" value="HCON_00150920-00001"/>
    <property type="gene ID" value="HCON_00150920"/>
</dbReference>
<dbReference type="Proteomes" id="UP000025227">
    <property type="component" value="Unplaced"/>
</dbReference>
<reference evidence="3" key="1">
    <citation type="submission" date="2020-12" db="UniProtKB">
        <authorList>
            <consortium name="WormBaseParasite"/>
        </authorList>
    </citation>
    <scope>IDENTIFICATION</scope>
    <source>
        <strain evidence="3">MHco3</strain>
    </source>
</reference>
<evidence type="ECO:0000256" key="1">
    <source>
        <dbReference type="SAM" id="MobiDB-lite"/>
    </source>
</evidence>
<proteinExistence type="predicted"/>
<feature type="region of interest" description="Disordered" evidence="1">
    <location>
        <begin position="103"/>
        <end position="132"/>
    </location>
</feature>
<evidence type="ECO:0000313" key="3">
    <source>
        <dbReference type="WBParaSite" id="HCON_00150920-00001"/>
    </source>
</evidence>
<evidence type="ECO:0000313" key="2">
    <source>
        <dbReference type="Proteomes" id="UP000025227"/>
    </source>
</evidence>
<organism evidence="2 3">
    <name type="scientific">Haemonchus contortus</name>
    <name type="common">Barber pole worm</name>
    <dbReference type="NCBI Taxonomy" id="6289"/>
    <lineage>
        <taxon>Eukaryota</taxon>
        <taxon>Metazoa</taxon>
        <taxon>Ecdysozoa</taxon>
        <taxon>Nematoda</taxon>
        <taxon>Chromadorea</taxon>
        <taxon>Rhabditida</taxon>
        <taxon>Rhabditina</taxon>
        <taxon>Rhabditomorpha</taxon>
        <taxon>Strongyloidea</taxon>
        <taxon>Trichostrongylidae</taxon>
        <taxon>Haemonchus</taxon>
    </lineage>
</organism>
<protein>
    <submittedName>
        <fullName evidence="3">H15 domain-containing protein</fullName>
    </submittedName>
</protein>
<keyword evidence="2" id="KW-1185">Reference proteome</keyword>
<sequence>MTVGPGRLLTGSTRAVIDWIARDIKRTPGRPPARSEFFTKALIERNVGPRVLERGRSTGPLWLATGANGDVTEARSRKLMINKTTSDIKTEISAINAVEEIRNLPRNPPVSSQNECTYKTDDQLPISSQREL</sequence>